<dbReference type="RefSeq" id="WP_328347300.1">
    <property type="nucleotide sequence ID" value="NZ_CP107906.1"/>
</dbReference>
<evidence type="ECO:0008006" key="4">
    <source>
        <dbReference type="Google" id="ProtNLM"/>
    </source>
</evidence>
<keyword evidence="1" id="KW-1133">Transmembrane helix</keyword>
<gene>
    <name evidence="2" type="ORF">OHB29_41760</name>
</gene>
<accession>A0ABZ1P543</accession>
<evidence type="ECO:0000313" key="2">
    <source>
        <dbReference type="EMBL" id="WUG98970.1"/>
    </source>
</evidence>
<evidence type="ECO:0000313" key="3">
    <source>
        <dbReference type="Proteomes" id="UP001341259"/>
    </source>
</evidence>
<reference evidence="2 3" key="1">
    <citation type="submission" date="2022-10" db="EMBL/GenBank/DDBJ databases">
        <title>The complete genomes of actinobacterial strains from the NBC collection.</title>
        <authorList>
            <person name="Joergensen T.S."/>
            <person name="Alvarez Arevalo M."/>
            <person name="Sterndorff E.B."/>
            <person name="Faurdal D."/>
            <person name="Vuksanovic O."/>
            <person name="Mourched A.-S."/>
            <person name="Charusanti P."/>
            <person name="Shaw S."/>
            <person name="Blin K."/>
            <person name="Weber T."/>
        </authorList>
    </citation>
    <scope>NUCLEOTIDE SEQUENCE [LARGE SCALE GENOMIC DNA]</scope>
    <source>
        <strain evidence="2 3">NBC_00456</strain>
    </source>
</reference>
<feature type="transmembrane region" description="Helical" evidence="1">
    <location>
        <begin position="31"/>
        <end position="54"/>
    </location>
</feature>
<name>A0ABZ1P543_STRVL</name>
<dbReference type="Proteomes" id="UP001341259">
    <property type="component" value="Chromosome"/>
</dbReference>
<proteinExistence type="predicted"/>
<protein>
    <recommendedName>
        <fullName evidence="4">Holin</fullName>
    </recommendedName>
</protein>
<dbReference type="EMBL" id="CP107906">
    <property type="protein sequence ID" value="WUG98970.1"/>
    <property type="molecule type" value="Genomic_DNA"/>
</dbReference>
<keyword evidence="1" id="KW-0812">Transmembrane</keyword>
<keyword evidence="3" id="KW-1185">Reference proteome</keyword>
<sequence length="85" mass="8591">MGALLALASAVCYGIVDFAGGLLSRHIRHTAVTFFGQVGGLLLACAAALLMPAAVDSTDLLWGALSGVGSGVAMRFLNRGLSTAR</sequence>
<feature type="transmembrane region" description="Helical" evidence="1">
    <location>
        <begin position="6"/>
        <end position="24"/>
    </location>
</feature>
<evidence type="ECO:0000256" key="1">
    <source>
        <dbReference type="SAM" id="Phobius"/>
    </source>
</evidence>
<organism evidence="2 3">
    <name type="scientific">Streptomyces violaceus</name>
    <name type="common">Streptomyces venezuelae</name>
    <dbReference type="NCBI Taxonomy" id="1936"/>
    <lineage>
        <taxon>Bacteria</taxon>
        <taxon>Bacillati</taxon>
        <taxon>Actinomycetota</taxon>
        <taxon>Actinomycetes</taxon>
        <taxon>Kitasatosporales</taxon>
        <taxon>Streptomycetaceae</taxon>
        <taxon>Streptomyces</taxon>
    </lineage>
</organism>
<keyword evidence="1" id="KW-0472">Membrane</keyword>
<feature type="transmembrane region" description="Helical" evidence="1">
    <location>
        <begin position="60"/>
        <end position="77"/>
    </location>
</feature>